<evidence type="ECO:0000313" key="2">
    <source>
        <dbReference type="EMBL" id="OKO98499.1"/>
    </source>
</evidence>
<dbReference type="OrthoDB" id="4361430at2759"/>
<accession>A0A1Q5TE70</accession>
<evidence type="ECO:0000313" key="3">
    <source>
        <dbReference type="Proteomes" id="UP000186955"/>
    </source>
</evidence>
<organism evidence="2 3">
    <name type="scientific">Penicillium subrubescens</name>
    <dbReference type="NCBI Taxonomy" id="1316194"/>
    <lineage>
        <taxon>Eukaryota</taxon>
        <taxon>Fungi</taxon>
        <taxon>Dikarya</taxon>
        <taxon>Ascomycota</taxon>
        <taxon>Pezizomycotina</taxon>
        <taxon>Eurotiomycetes</taxon>
        <taxon>Eurotiomycetidae</taxon>
        <taxon>Eurotiales</taxon>
        <taxon>Aspergillaceae</taxon>
        <taxon>Penicillium</taxon>
    </lineage>
</organism>
<comment type="caution">
    <text evidence="2">The sequence shown here is derived from an EMBL/GenBank/DDBJ whole genome shotgun (WGS) entry which is preliminary data.</text>
</comment>
<reference evidence="2 3" key="1">
    <citation type="submission" date="2016-10" db="EMBL/GenBank/DDBJ databases">
        <title>Genome sequence of the ascomycete fungus Penicillium subrubescens.</title>
        <authorList>
            <person name="De Vries R.P."/>
            <person name="Peng M."/>
            <person name="Dilokpimol A."/>
            <person name="Hilden K."/>
            <person name="Makela M.R."/>
            <person name="Grigoriev I."/>
            <person name="Riley R."/>
            <person name="Granchi Z."/>
        </authorList>
    </citation>
    <scope>NUCLEOTIDE SEQUENCE [LARGE SCALE GENOMIC DNA]</scope>
    <source>
        <strain evidence="2 3">CBS 132785</strain>
    </source>
</reference>
<dbReference type="Proteomes" id="UP000186955">
    <property type="component" value="Unassembled WGS sequence"/>
</dbReference>
<gene>
    <name evidence="2" type="ORF">PENSUB_9175</name>
</gene>
<feature type="region of interest" description="Disordered" evidence="1">
    <location>
        <begin position="47"/>
        <end position="74"/>
    </location>
</feature>
<proteinExistence type="predicted"/>
<dbReference type="EMBL" id="MNBE01000672">
    <property type="protein sequence ID" value="OKO98499.1"/>
    <property type="molecule type" value="Genomic_DNA"/>
</dbReference>
<name>A0A1Q5TE70_9EURO</name>
<keyword evidence="3" id="KW-1185">Reference proteome</keyword>
<feature type="compositionally biased region" description="Basic and acidic residues" evidence="1">
    <location>
        <begin position="47"/>
        <end position="56"/>
    </location>
</feature>
<protein>
    <submittedName>
        <fullName evidence="2">Uncharacterized protein</fullName>
    </submittedName>
</protein>
<dbReference type="AlphaFoldDB" id="A0A1Q5TE70"/>
<evidence type="ECO:0000256" key="1">
    <source>
        <dbReference type="SAM" id="MobiDB-lite"/>
    </source>
</evidence>
<sequence length="74" mass="8052">MLHHCPEMGVSKKPSFVAETDSRMLLEAGEAKPIVEADGSMPVIKADSRMVSKDQTGHPPQYEALPQSEGSTER</sequence>